<feature type="compositionally biased region" description="Basic and acidic residues" evidence="15">
    <location>
        <begin position="472"/>
        <end position="483"/>
    </location>
</feature>
<evidence type="ECO:0000256" key="5">
    <source>
        <dbReference type="ARBA" id="ARBA00022618"/>
    </source>
</evidence>
<evidence type="ECO:0000256" key="14">
    <source>
        <dbReference type="PROSITE-ProRule" id="PRU00289"/>
    </source>
</evidence>
<reference evidence="18 19" key="1">
    <citation type="submission" date="2019-12" db="EMBL/GenBank/DDBJ databases">
        <authorList>
            <person name="Lee S.D."/>
        </authorList>
    </citation>
    <scope>NUCLEOTIDE SEQUENCE [LARGE SCALE GENOMIC DNA]</scope>
    <source>
        <strain evidence="18 19">SAP-6</strain>
    </source>
</reference>
<dbReference type="InterPro" id="IPR041027">
    <property type="entry name" value="FtsK_alpha"/>
</dbReference>
<evidence type="ECO:0000313" key="18">
    <source>
        <dbReference type="EMBL" id="NDL62907.1"/>
    </source>
</evidence>
<dbReference type="FunFam" id="3.40.50.300:FF:000209">
    <property type="entry name" value="Cell division protein FtsK"/>
    <property type="match status" value="1"/>
</dbReference>
<evidence type="ECO:0000256" key="3">
    <source>
        <dbReference type="ARBA" id="ARBA00020887"/>
    </source>
</evidence>
<evidence type="ECO:0000256" key="16">
    <source>
        <dbReference type="SAM" id="Phobius"/>
    </source>
</evidence>
<dbReference type="GO" id="GO:0003677">
    <property type="term" value="F:DNA binding"/>
    <property type="evidence" value="ECO:0007669"/>
    <property type="project" value="UniProtKB-KW"/>
</dbReference>
<dbReference type="GO" id="GO:0051301">
    <property type="term" value="P:cell division"/>
    <property type="evidence" value="ECO:0007669"/>
    <property type="project" value="UniProtKB-KW"/>
</dbReference>
<feature type="domain" description="FtsK" evidence="17">
    <location>
        <begin position="784"/>
        <end position="997"/>
    </location>
</feature>
<dbReference type="SMART" id="SM00843">
    <property type="entry name" value="Ftsk_gamma"/>
    <property type="match status" value="1"/>
</dbReference>
<reference evidence="18 19" key="2">
    <citation type="submission" date="2020-02" db="EMBL/GenBank/DDBJ databases">
        <title>The new genus of Enterobacteriales.</title>
        <authorList>
            <person name="Kim I.S."/>
        </authorList>
    </citation>
    <scope>NUCLEOTIDE SEQUENCE [LARGE SCALE GENOMIC DNA]</scope>
    <source>
        <strain evidence="18 19">SAP-6</strain>
    </source>
</reference>
<comment type="subcellular location">
    <subcellularLocation>
        <location evidence="1">Cell membrane</location>
        <topology evidence="1">Multi-pass membrane protein</topology>
    </subcellularLocation>
</comment>
<comment type="caution">
    <text evidence="18">The sequence shown here is derived from an EMBL/GenBank/DDBJ whole genome shotgun (WGS) entry which is preliminary data.</text>
</comment>
<feature type="compositionally biased region" description="Low complexity" evidence="15">
    <location>
        <begin position="298"/>
        <end position="333"/>
    </location>
</feature>
<feature type="transmembrane region" description="Helical" evidence="16">
    <location>
        <begin position="165"/>
        <end position="184"/>
    </location>
</feature>
<evidence type="ECO:0000313" key="19">
    <source>
        <dbReference type="Proteomes" id="UP000461443"/>
    </source>
</evidence>
<keyword evidence="6 16" id="KW-0812">Transmembrane</keyword>
<evidence type="ECO:0000256" key="7">
    <source>
        <dbReference type="ARBA" id="ARBA00022741"/>
    </source>
</evidence>
<evidence type="ECO:0000256" key="8">
    <source>
        <dbReference type="ARBA" id="ARBA00022829"/>
    </source>
</evidence>
<name>A0A845SHZ1_9GAMM</name>
<feature type="transmembrane region" description="Helical" evidence="16">
    <location>
        <begin position="137"/>
        <end position="158"/>
    </location>
</feature>
<feature type="compositionally biased region" description="Basic and acidic residues" evidence="15">
    <location>
        <begin position="493"/>
        <end position="509"/>
    </location>
</feature>
<dbReference type="InterPro" id="IPR050206">
    <property type="entry name" value="FtsK/SpoIIIE/SftA"/>
</dbReference>
<evidence type="ECO:0000256" key="12">
    <source>
        <dbReference type="ARBA" id="ARBA00023136"/>
    </source>
</evidence>
<organism evidence="18 19">
    <name type="scientific">Acerihabitans arboris</name>
    <dbReference type="NCBI Taxonomy" id="2691583"/>
    <lineage>
        <taxon>Bacteria</taxon>
        <taxon>Pseudomonadati</taxon>
        <taxon>Pseudomonadota</taxon>
        <taxon>Gammaproteobacteria</taxon>
        <taxon>Enterobacterales</taxon>
        <taxon>Pectobacteriaceae</taxon>
        <taxon>Acerihabitans</taxon>
    </lineage>
</organism>
<evidence type="ECO:0000256" key="1">
    <source>
        <dbReference type="ARBA" id="ARBA00004651"/>
    </source>
</evidence>
<dbReference type="CDD" id="cd01127">
    <property type="entry name" value="TrwB_TraG_TraD_VirD4"/>
    <property type="match status" value="1"/>
</dbReference>
<feature type="transmembrane region" description="Helical" evidence="16">
    <location>
        <begin position="22"/>
        <end position="44"/>
    </location>
</feature>
<dbReference type="InterPro" id="IPR025199">
    <property type="entry name" value="FtsK_4TM"/>
</dbReference>
<dbReference type="Gene3D" id="3.40.50.300">
    <property type="entry name" value="P-loop containing nucleotide triphosphate hydrolases"/>
    <property type="match status" value="1"/>
</dbReference>
<evidence type="ECO:0000256" key="11">
    <source>
        <dbReference type="ARBA" id="ARBA00023125"/>
    </source>
</evidence>
<dbReference type="Pfam" id="PF13491">
    <property type="entry name" value="FtsK_4TM"/>
    <property type="match status" value="1"/>
</dbReference>
<dbReference type="GO" id="GO:0005886">
    <property type="term" value="C:plasma membrane"/>
    <property type="evidence" value="ECO:0007669"/>
    <property type="project" value="UniProtKB-SubCell"/>
</dbReference>
<dbReference type="GO" id="GO:0005524">
    <property type="term" value="F:ATP binding"/>
    <property type="evidence" value="ECO:0007669"/>
    <property type="project" value="UniProtKB-UniRule"/>
</dbReference>
<evidence type="ECO:0000256" key="6">
    <source>
        <dbReference type="ARBA" id="ARBA00022692"/>
    </source>
</evidence>
<dbReference type="Pfam" id="PF09397">
    <property type="entry name" value="FtsK_gamma"/>
    <property type="match status" value="1"/>
</dbReference>
<feature type="compositionally biased region" description="Pro residues" evidence="15">
    <location>
        <begin position="521"/>
        <end position="531"/>
    </location>
</feature>
<dbReference type="RefSeq" id="WP_162365629.1">
    <property type="nucleotide sequence ID" value="NZ_WUBS01000005.1"/>
</dbReference>
<keyword evidence="12 16" id="KW-0472">Membrane</keyword>
<feature type="transmembrane region" description="Helical" evidence="16">
    <location>
        <begin position="75"/>
        <end position="98"/>
    </location>
</feature>
<evidence type="ECO:0000256" key="2">
    <source>
        <dbReference type="ARBA" id="ARBA00006474"/>
    </source>
</evidence>
<keyword evidence="5 18" id="KW-0132">Cell division</keyword>
<dbReference type="InterPro" id="IPR036388">
    <property type="entry name" value="WH-like_DNA-bd_sf"/>
</dbReference>
<accession>A0A845SHZ1</accession>
<evidence type="ECO:0000256" key="15">
    <source>
        <dbReference type="SAM" id="MobiDB-lite"/>
    </source>
</evidence>
<dbReference type="AlphaFoldDB" id="A0A845SHZ1"/>
<dbReference type="PANTHER" id="PTHR22683:SF41">
    <property type="entry name" value="DNA TRANSLOCASE FTSK"/>
    <property type="match status" value="1"/>
</dbReference>
<evidence type="ECO:0000256" key="10">
    <source>
        <dbReference type="ARBA" id="ARBA00022989"/>
    </source>
</evidence>
<proteinExistence type="inferred from homology"/>
<keyword evidence="10 16" id="KW-1133">Transmembrane helix</keyword>
<dbReference type="FunFam" id="3.30.980.40:FF:000001">
    <property type="entry name" value="DNA translocase FtsK"/>
    <property type="match status" value="1"/>
</dbReference>
<dbReference type="InterPro" id="IPR036390">
    <property type="entry name" value="WH_DNA-bd_sf"/>
</dbReference>
<dbReference type="Gene3D" id="3.30.980.40">
    <property type="match status" value="1"/>
</dbReference>
<keyword evidence="19" id="KW-1185">Reference proteome</keyword>
<protein>
    <recommendedName>
        <fullName evidence="3">DNA translocase FtsK</fullName>
    </recommendedName>
</protein>
<dbReference type="PROSITE" id="PS50901">
    <property type="entry name" value="FTSK"/>
    <property type="match status" value="1"/>
</dbReference>
<dbReference type="EMBL" id="WUBS01000005">
    <property type="protein sequence ID" value="NDL62907.1"/>
    <property type="molecule type" value="Genomic_DNA"/>
</dbReference>
<feature type="compositionally biased region" description="Acidic residues" evidence="15">
    <location>
        <begin position="216"/>
        <end position="231"/>
    </location>
</feature>
<keyword evidence="11" id="KW-0238">DNA-binding</keyword>
<feature type="region of interest" description="Disordered" evidence="15">
    <location>
        <begin position="208"/>
        <end position="236"/>
    </location>
</feature>
<evidence type="ECO:0000256" key="4">
    <source>
        <dbReference type="ARBA" id="ARBA00022475"/>
    </source>
</evidence>
<dbReference type="InterPro" id="IPR027417">
    <property type="entry name" value="P-loop_NTPase"/>
</dbReference>
<feature type="region of interest" description="Disordered" evidence="15">
    <location>
        <begin position="272"/>
        <end position="366"/>
    </location>
</feature>
<evidence type="ECO:0000259" key="17">
    <source>
        <dbReference type="PROSITE" id="PS50901"/>
    </source>
</evidence>
<keyword evidence="9 14" id="KW-0067">ATP-binding</keyword>
<keyword evidence="13" id="KW-0131">Cell cycle</keyword>
<feature type="binding site" evidence="14">
    <location>
        <begin position="801"/>
        <end position="808"/>
    </location>
    <ligand>
        <name>ATP</name>
        <dbReference type="ChEBI" id="CHEBI:30616"/>
    </ligand>
</feature>
<dbReference type="SUPFAM" id="SSF52540">
    <property type="entry name" value="P-loop containing nucleoside triphosphate hydrolases"/>
    <property type="match status" value="1"/>
</dbReference>
<keyword evidence="8" id="KW-0159">Chromosome partition</keyword>
<dbReference type="GO" id="GO:0007059">
    <property type="term" value="P:chromosome segregation"/>
    <property type="evidence" value="ECO:0007669"/>
    <property type="project" value="UniProtKB-KW"/>
</dbReference>
<keyword evidence="7 14" id="KW-0547">Nucleotide-binding</keyword>
<evidence type="ECO:0000256" key="9">
    <source>
        <dbReference type="ARBA" id="ARBA00022840"/>
    </source>
</evidence>
<feature type="transmembrane region" description="Helical" evidence="16">
    <location>
        <begin position="110"/>
        <end position="131"/>
    </location>
</feature>
<comment type="similarity">
    <text evidence="2">Belongs to the FtsK/SpoIIIE/SftA family.</text>
</comment>
<dbReference type="Gene3D" id="1.10.10.10">
    <property type="entry name" value="Winged helix-like DNA-binding domain superfamily/Winged helix DNA-binding domain"/>
    <property type="match status" value="1"/>
</dbReference>
<feature type="region of interest" description="Disordered" evidence="15">
    <location>
        <begin position="405"/>
        <end position="605"/>
    </location>
</feature>
<dbReference type="PANTHER" id="PTHR22683">
    <property type="entry name" value="SPORULATION PROTEIN RELATED"/>
    <property type="match status" value="1"/>
</dbReference>
<dbReference type="Pfam" id="PF17854">
    <property type="entry name" value="FtsK_alpha"/>
    <property type="match status" value="1"/>
</dbReference>
<dbReference type="InterPro" id="IPR002543">
    <property type="entry name" value="FtsK_dom"/>
</dbReference>
<keyword evidence="4" id="KW-1003">Cell membrane</keyword>
<evidence type="ECO:0000256" key="13">
    <source>
        <dbReference type="ARBA" id="ARBA00023306"/>
    </source>
</evidence>
<gene>
    <name evidence="18" type="ORF">GRH90_09115</name>
</gene>
<dbReference type="Pfam" id="PF01580">
    <property type="entry name" value="FtsK_SpoIIIE"/>
    <property type="match status" value="1"/>
</dbReference>
<dbReference type="Proteomes" id="UP000461443">
    <property type="component" value="Unassembled WGS sequence"/>
</dbReference>
<dbReference type="InterPro" id="IPR018541">
    <property type="entry name" value="Ftsk_gamma"/>
</dbReference>
<dbReference type="SUPFAM" id="SSF46785">
    <property type="entry name" value="Winged helix' DNA-binding domain"/>
    <property type="match status" value="1"/>
</dbReference>
<sequence length="1140" mass="122938">MSQEYTEDKEVELKTLSSSRRLLEAVLIVMAIFALYLMISLVSFNPSDPSWSQTAWHGPIHNLGGGVGAWFADTLFFTFGVLAYALPPIMLIFCWTSFRQREEQDYVDYFALSLRLIGSLALILTSCGLAALNIDDLYYFASGGVIGSLLSNAMLPWFNGIGATLTLLCVWASGLTLFTGWSWLTIAEKIGGVVMGGLTFMSNRSRRDDEQGYDDHYDDDDLDIAGEDDADRPDATDALDPLLATPGLTAKPQAGTAAAPIGAVAGLAASSAHAETAEQSGEQLAASQPGAPSPGPVTPVASPAAGPAPEAAYSQQSAAQEAPAPAAQPLPQYRFELPGEQPVPSHDDYPEEEDDGPRMGNWQLDGEEAHTPYDFSVAQRSSGQLPGAAPAYDAAALTFMPAFSATGDENPQVKQGIGPELPRPNPVRIPTRRELASYGIKLPSQRNAAGHSSAPLSDEEQAAAQQAALHQEFQRQQEQRYGENDTDGDDEEARQQQRLAEEFQRRQEMRYVAGDEEQPSPGSPPVSPPPGTDARPVFGAAPPADPGDDACVEPPFAPPARHGQGFDAGAQTTAGYAPDGRADDLSDDDGMPDEYARPPASHEPFAAEAPDLRPAVARPVVQHAAPAMDSLIHPFLMRNEQPLHKPTTPLPTLDLLTSPPVEDEPVDMFALEQTARLVEARLADYRVKADVVGISPGPVITRFELDLAPGVKAARISNLSRDLARSLSAVAVRVVEVIPGKPYVGLELPNKRRQTVYLREVLDCEKFRETVSPLAIVLGKDIAGQPVIADLAKMPHLLVAGTTGSGKSVGVNAMILSMLYKATPEEVRFIMIDPKMLELSVYEGIPHLLTEVVTDMKDAANALRWCVGEMERRYKLMSALGVRNLAGYNERIEQAIAMGRPVPDPFWKPGDGMADSPPMLEKLPYIVVLVDEFADLMMAVGKKVEELIARLAQKARAAGIHLVLATQRPSVDVITGLIKANIPTRIAFTVSSKIDSRTILDQSGAESLLGMGDMLYLAPNSSIPVRVHGAFVRDQEVHAVVSDWKARGRPQYIDSITSAGEEGEPGIGSLDDDNELDPLFDQVVQFVVDKRRASISGVQRQFRIGYNRAARIIEQMEIQGIVSSQGHNGNREVLAPPPAG</sequence>